<reference evidence="1 2" key="1">
    <citation type="submission" date="2023-07" db="EMBL/GenBank/DDBJ databases">
        <title>Genomic Encyclopedia of Type Strains, Phase IV (KMG-IV): sequencing the most valuable type-strain genomes for metagenomic binning, comparative biology and taxonomic classification.</title>
        <authorList>
            <person name="Goeker M."/>
        </authorList>
    </citation>
    <scope>NUCLEOTIDE SEQUENCE [LARGE SCALE GENOMIC DNA]</scope>
    <source>
        <strain evidence="1 2">DSM 27848</strain>
    </source>
</reference>
<protein>
    <submittedName>
        <fullName evidence="1">Uncharacterized protein</fullName>
    </submittedName>
</protein>
<evidence type="ECO:0000313" key="1">
    <source>
        <dbReference type="EMBL" id="MDQ0344871.1"/>
    </source>
</evidence>
<comment type="caution">
    <text evidence="1">The sequence shown here is derived from an EMBL/GenBank/DDBJ whole genome shotgun (WGS) entry which is preliminary data.</text>
</comment>
<accession>A0ABU0D8Z6</accession>
<dbReference type="EMBL" id="JAUSUO010000011">
    <property type="protein sequence ID" value="MDQ0344871.1"/>
    <property type="molecule type" value="Genomic_DNA"/>
</dbReference>
<name>A0ABU0D8Z6_9BACI</name>
<sequence>MMFIKVCIGDLTFMILFMKVTNFRNAALVVREFVNQGNNPSIGDLDLHDLVYKGNQSPYR</sequence>
<evidence type="ECO:0000313" key="2">
    <source>
        <dbReference type="Proteomes" id="UP001232343"/>
    </source>
</evidence>
<organism evidence="1 2">
    <name type="scientific">Lederbergia wuyishanensis</name>
    <dbReference type="NCBI Taxonomy" id="1347903"/>
    <lineage>
        <taxon>Bacteria</taxon>
        <taxon>Bacillati</taxon>
        <taxon>Bacillota</taxon>
        <taxon>Bacilli</taxon>
        <taxon>Bacillales</taxon>
        <taxon>Bacillaceae</taxon>
        <taxon>Lederbergia</taxon>
    </lineage>
</organism>
<gene>
    <name evidence="1" type="ORF">J2S14_003715</name>
</gene>
<dbReference type="Proteomes" id="UP001232343">
    <property type="component" value="Unassembled WGS sequence"/>
</dbReference>
<proteinExistence type="predicted"/>
<keyword evidence="2" id="KW-1185">Reference proteome</keyword>